<dbReference type="STRING" id="1658765.Msub_20348"/>
<keyword evidence="3" id="KW-1185">Reference proteome</keyword>
<keyword evidence="1" id="KW-0472">Membrane</keyword>
<dbReference type="EMBL" id="LFBU01000002">
    <property type="protein sequence ID" value="KMQ73151.1"/>
    <property type="molecule type" value="Genomic_DNA"/>
</dbReference>
<evidence type="ECO:0000256" key="1">
    <source>
        <dbReference type="SAM" id="Phobius"/>
    </source>
</evidence>
<reference evidence="2 3" key="1">
    <citation type="submission" date="2015-06" db="EMBL/GenBank/DDBJ databases">
        <title>Marinobacter subterrani, a genetically tractable neutrophilic iron-oxidizing strain isolated from the Soudan Iron Mine.</title>
        <authorList>
            <person name="Bonis B.M."/>
            <person name="Gralnick J.A."/>
        </authorList>
    </citation>
    <scope>NUCLEOTIDE SEQUENCE [LARGE SCALE GENOMIC DNA]</scope>
    <source>
        <strain evidence="2 3">JG233</strain>
    </source>
</reference>
<dbReference type="InterPro" id="IPR017581">
    <property type="entry name" value="AtpR-like"/>
</dbReference>
<evidence type="ECO:0000313" key="2">
    <source>
        <dbReference type="EMBL" id="KMQ73151.1"/>
    </source>
</evidence>
<name>A0A0J7J5E0_9GAMM</name>
<feature type="transmembrane region" description="Helical" evidence="1">
    <location>
        <begin position="68"/>
        <end position="90"/>
    </location>
</feature>
<comment type="caution">
    <text evidence="2">The sequence shown here is derived from an EMBL/GenBank/DDBJ whole genome shotgun (WGS) entry which is preliminary data.</text>
</comment>
<organism evidence="2 3">
    <name type="scientific">Marinobacter subterrani</name>
    <dbReference type="NCBI Taxonomy" id="1658765"/>
    <lineage>
        <taxon>Bacteria</taxon>
        <taxon>Pseudomonadati</taxon>
        <taxon>Pseudomonadota</taxon>
        <taxon>Gammaproteobacteria</taxon>
        <taxon>Pseudomonadales</taxon>
        <taxon>Marinobacteraceae</taxon>
        <taxon>Marinobacter</taxon>
    </lineage>
</organism>
<keyword evidence="1" id="KW-0812">Transmembrane</keyword>
<dbReference type="AlphaFoldDB" id="A0A0J7J5E0"/>
<dbReference type="Proteomes" id="UP000036102">
    <property type="component" value="Unassembled WGS sequence"/>
</dbReference>
<sequence length="98" mass="10175">MMIIDWPAALTGFGVGVLVSSLYFAGLALTVRLALASSRPHALLLPSALVRIGLLLAAGWLVTAGATLLWSLAGYGLAFFVVRLIAIAMANAPRPEDA</sequence>
<gene>
    <name evidence="2" type="ORF">Msub_20348</name>
</gene>
<proteinExistence type="predicted"/>
<keyword evidence="1" id="KW-1133">Transmembrane helix</keyword>
<accession>A0A0J7J5E0</accession>
<dbReference type="PATRIC" id="fig|1658765.3.peg.3619"/>
<protein>
    <submittedName>
        <fullName evidence="2">N-ATPase, AtpR subunit</fullName>
    </submittedName>
</protein>
<dbReference type="RefSeq" id="WP_227506843.1">
    <property type="nucleotide sequence ID" value="NZ_JADQCF010000019.1"/>
</dbReference>
<dbReference type="Pfam" id="PF12966">
    <property type="entry name" value="AtpR"/>
    <property type="match status" value="1"/>
</dbReference>
<evidence type="ECO:0000313" key="3">
    <source>
        <dbReference type="Proteomes" id="UP000036102"/>
    </source>
</evidence>
<feature type="transmembrane region" description="Helical" evidence="1">
    <location>
        <begin position="6"/>
        <end position="31"/>
    </location>
</feature>
<feature type="transmembrane region" description="Helical" evidence="1">
    <location>
        <begin position="43"/>
        <end position="62"/>
    </location>
</feature>